<evidence type="ECO:0000256" key="1">
    <source>
        <dbReference type="ARBA" id="ARBA00005964"/>
    </source>
</evidence>
<dbReference type="InterPro" id="IPR019826">
    <property type="entry name" value="Carboxylesterase_B_AS"/>
</dbReference>
<sequence length="548" mass="59208">MLGLRFSVVTGLVLFGSRLAPAAASTSAGNIVDTGYASYKGNVSYSNTVAYLGIPYAEAPLGDLRFRAPLPLNTTRVAAEAGGQVVDATTYPMFCIQGTTGAGDAGGAGSEDCLKVNIYAPYGASKGSNLPVLVYIHGGGYVYGNPANWPFDDWINQFPDVVIVSVYYRLDSFGFLTHPDFVDGTIGDLNAGFQDQIQALKWVNQYIDTFGGDPNQVTINGQSAGGSSVELHLVANESSTPLFHGAIAQSVYRGPVALPEQDVPAFEYYASYAGCGSGTVADQMACLRNASVSALARAQDATNYNFTGSLYNGFRPVVDGTIILDYPTRSILRGEFKQVPLIVGATSNETLSGGTDILTALKTYFPSLTVYDLEAYTVLYPASQYASANEQFRVATGEPDVRCARTILSTAFSVFNNTWTYRYNQPNPTQVNDTLVEHAAENWMMFRGTNTGYNGTTTFTPQTPVELAFTSELFAYWLSFVRSGDPNTYKLARSPEWPQYSFASRERIVLQQDPQNTTTNSGNYAEPEPAGESLRCAFVASQVDHQQA</sequence>
<feature type="domain" description="Carboxylesterase type B" evidence="4">
    <location>
        <begin position="33"/>
        <end position="517"/>
    </location>
</feature>
<accession>A0A5C3N630</accession>
<dbReference type="GO" id="GO:0016787">
    <property type="term" value="F:hydrolase activity"/>
    <property type="evidence" value="ECO:0007669"/>
    <property type="project" value="UniProtKB-KW"/>
</dbReference>
<feature type="chain" id="PRO_5023025101" description="Carboxylic ester hydrolase" evidence="3">
    <location>
        <begin position="25"/>
        <end position="548"/>
    </location>
</feature>
<keyword evidence="2 3" id="KW-0378">Hydrolase</keyword>
<dbReference type="STRING" id="5364.A0A5C3N630"/>
<dbReference type="Gene3D" id="3.40.50.1820">
    <property type="entry name" value="alpha/beta hydrolase"/>
    <property type="match status" value="1"/>
</dbReference>
<organism evidence="5 6">
    <name type="scientific">Heliocybe sulcata</name>
    <dbReference type="NCBI Taxonomy" id="5364"/>
    <lineage>
        <taxon>Eukaryota</taxon>
        <taxon>Fungi</taxon>
        <taxon>Dikarya</taxon>
        <taxon>Basidiomycota</taxon>
        <taxon>Agaricomycotina</taxon>
        <taxon>Agaricomycetes</taxon>
        <taxon>Gloeophyllales</taxon>
        <taxon>Gloeophyllaceae</taxon>
        <taxon>Heliocybe</taxon>
    </lineage>
</organism>
<dbReference type="EMBL" id="ML213508">
    <property type="protein sequence ID" value="TFK53144.1"/>
    <property type="molecule type" value="Genomic_DNA"/>
</dbReference>
<dbReference type="Pfam" id="PF00135">
    <property type="entry name" value="COesterase"/>
    <property type="match status" value="1"/>
</dbReference>
<dbReference type="SUPFAM" id="SSF53474">
    <property type="entry name" value="alpha/beta-Hydrolases"/>
    <property type="match status" value="1"/>
</dbReference>
<reference evidence="5 6" key="1">
    <citation type="journal article" date="2019" name="Nat. Ecol. Evol.">
        <title>Megaphylogeny resolves global patterns of mushroom evolution.</title>
        <authorList>
            <person name="Varga T."/>
            <person name="Krizsan K."/>
            <person name="Foldi C."/>
            <person name="Dima B."/>
            <person name="Sanchez-Garcia M."/>
            <person name="Sanchez-Ramirez S."/>
            <person name="Szollosi G.J."/>
            <person name="Szarkandi J.G."/>
            <person name="Papp V."/>
            <person name="Albert L."/>
            <person name="Andreopoulos W."/>
            <person name="Angelini C."/>
            <person name="Antonin V."/>
            <person name="Barry K.W."/>
            <person name="Bougher N.L."/>
            <person name="Buchanan P."/>
            <person name="Buyck B."/>
            <person name="Bense V."/>
            <person name="Catcheside P."/>
            <person name="Chovatia M."/>
            <person name="Cooper J."/>
            <person name="Damon W."/>
            <person name="Desjardin D."/>
            <person name="Finy P."/>
            <person name="Geml J."/>
            <person name="Haridas S."/>
            <person name="Hughes K."/>
            <person name="Justo A."/>
            <person name="Karasinski D."/>
            <person name="Kautmanova I."/>
            <person name="Kiss B."/>
            <person name="Kocsube S."/>
            <person name="Kotiranta H."/>
            <person name="LaButti K.M."/>
            <person name="Lechner B.E."/>
            <person name="Liimatainen K."/>
            <person name="Lipzen A."/>
            <person name="Lukacs Z."/>
            <person name="Mihaltcheva S."/>
            <person name="Morgado L.N."/>
            <person name="Niskanen T."/>
            <person name="Noordeloos M.E."/>
            <person name="Ohm R.A."/>
            <person name="Ortiz-Santana B."/>
            <person name="Ovrebo C."/>
            <person name="Racz N."/>
            <person name="Riley R."/>
            <person name="Savchenko A."/>
            <person name="Shiryaev A."/>
            <person name="Soop K."/>
            <person name="Spirin V."/>
            <person name="Szebenyi C."/>
            <person name="Tomsovsky M."/>
            <person name="Tulloss R.E."/>
            <person name="Uehling J."/>
            <person name="Grigoriev I.V."/>
            <person name="Vagvolgyi C."/>
            <person name="Papp T."/>
            <person name="Martin F.M."/>
            <person name="Miettinen O."/>
            <person name="Hibbett D.S."/>
            <person name="Nagy L.G."/>
        </authorList>
    </citation>
    <scope>NUCLEOTIDE SEQUENCE [LARGE SCALE GENOMIC DNA]</scope>
    <source>
        <strain evidence="5 6">OMC1185</strain>
    </source>
</reference>
<name>A0A5C3N630_9AGAM</name>
<feature type="signal peptide" evidence="3">
    <location>
        <begin position="1"/>
        <end position="24"/>
    </location>
</feature>
<dbReference type="InterPro" id="IPR002018">
    <property type="entry name" value="CarbesteraseB"/>
</dbReference>
<dbReference type="Proteomes" id="UP000305948">
    <property type="component" value="Unassembled WGS sequence"/>
</dbReference>
<dbReference type="AlphaFoldDB" id="A0A5C3N630"/>
<protein>
    <recommendedName>
        <fullName evidence="3">Carboxylic ester hydrolase</fullName>
        <ecNumber evidence="3">3.1.1.-</ecNumber>
    </recommendedName>
</protein>
<gene>
    <name evidence="5" type="ORF">OE88DRAFT_1734087</name>
</gene>
<keyword evidence="6" id="KW-1185">Reference proteome</keyword>
<dbReference type="InterPro" id="IPR029058">
    <property type="entry name" value="AB_hydrolase_fold"/>
</dbReference>
<dbReference type="PROSITE" id="PS00122">
    <property type="entry name" value="CARBOXYLESTERASE_B_1"/>
    <property type="match status" value="1"/>
</dbReference>
<evidence type="ECO:0000259" key="4">
    <source>
        <dbReference type="Pfam" id="PF00135"/>
    </source>
</evidence>
<evidence type="ECO:0000313" key="6">
    <source>
        <dbReference type="Proteomes" id="UP000305948"/>
    </source>
</evidence>
<comment type="similarity">
    <text evidence="1 3">Belongs to the type-B carboxylesterase/lipase family.</text>
</comment>
<dbReference type="EC" id="3.1.1.-" evidence="3"/>
<dbReference type="PANTHER" id="PTHR11559">
    <property type="entry name" value="CARBOXYLESTERASE"/>
    <property type="match status" value="1"/>
</dbReference>
<evidence type="ECO:0000256" key="3">
    <source>
        <dbReference type="RuleBase" id="RU361235"/>
    </source>
</evidence>
<dbReference type="OrthoDB" id="408631at2759"/>
<evidence type="ECO:0000256" key="2">
    <source>
        <dbReference type="ARBA" id="ARBA00022801"/>
    </source>
</evidence>
<dbReference type="InterPro" id="IPR050309">
    <property type="entry name" value="Type-B_Carboxylest/Lipase"/>
</dbReference>
<proteinExistence type="inferred from homology"/>
<evidence type="ECO:0000313" key="5">
    <source>
        <dbReference type="EMBL" id="TFK53144.1"/>
    </source>
</evidence>
<keyword evidence="3" id="KW-0732">Signal</keyword>